<accession>A0A7S8HCP7</accession>
<evidence type="ECO:0000259" key="7">
    <source>
        <dbReference type="PROSITE" id="PS50110"/>
    </source>
</evidence>
<organism evidence="8 9">
    <name type="scientific">Kaustia mangrovi</name>
    <dbReference type="NCBI Taxonomy" id="2593653"/>
    <lineage>
        <taxon>Bacteria</taxon>
        <taxon>Pseudomonadati</taxon>
        <taxon>Pseudomonadota</taxon>
        <taxon>Alphaproteobacteria</taxon>
        <taxon>Hyphomicrobiales</taxon>
        <taxon>Parvibaculaceae</taxon>
        <taxon>Kaustia</taxon>
    </lineage>
</organism>
<evidence type="ECO:0000313" key="8">
    <source>
        <dbReference type="EMBL" id="QPC43664.1"/>
    </source>
</evidence>
<dbReference type="CDD" id="cd17574">
    <property type="entry name" value="REC_OmpR"/>
    <property type="match status" value="1"/>
</dbReference>
<proteinExistence type="predicted"/>
<dbReference type="EMBL" id="CP058214">
    <property type="protein sequence ID" value="QPC43664.1"/>
    <property type="molecule type" value="Genomic_DNA"/>
</dbReference>
<evidence type="ECO:0000256" key="4">
    <source>
        <dbReference type="ARBA" id="ARBA00023125"/>
    </source>
</evidence>
<dbReference type="FunFam" id="3.40.50.2300:FF:000001">
    <property type="entry name" value="DNA-binding response regulator PhoB"/>
    <property type="match status" value="1"/>
</dbReference>
<name>A0A7S8HCP7_9HYPH</name>
<dbReference type="AlphaFoldDB" id="A0A7S8HCP7"/>
<dbReference type="GO" id="GO:0000160">
    <property type="term" value="P:phosphorelay signal transduction system"/>
    <property type="evidence" value="ECO:0007669"/>
    <property type="project" value="UniProtKB-KW"/>
</dbReference>
<dbReference type="Gene3D" id="3.40.50.2300">
    <property type="match status" value="1"/>
</dbReference>
<evidence type="ECO:0000256" key="6">
    <source>
        <dbReference type="PROSITE-ProRule" id="PRU00169"/>
    </source>
</evidence>
<dbReference type="PROSITE" id="PS50110">
    <property type="entry name" value="RESPONSE_REGULATORY"/>
    <property type="match status" value="1"/>
</dbReference>
<feature type="domain" description="Response regulatory" evidence="7">
    <location>
        <begin position="8"/>
        <end position="124"/>
    </location>
</feature>
<dbReference type="PANTHER" id="PTHR44591">
    <property type="entry name" value="STRESS RESPONSE REGULATOR PROTEIN 1"/>
    <property type="match status" value="1"/>
</dbReference>
<keyword evidence="9" id="KW-1185">Reference proteome</keyword>
<gene>
    <name evidence="8" type="ORF">HW532_13795</name>
</gene>
<evidence type="ECO:0000256" key="3">
    <source>
        <dbReference type="ARBA" id="ARBA00023015"/>
    </source>
</evidence>
<dbReference type="InterPro" id="IPR011006">
    <property type="entry name" value="CheY-like_superfamily"/>
</dbReference>
<reference evidence="8 9" key="1">
    <citation type="submission" date="2020-06" db="EMBL/GenBank/DDBJ databases">
        <title>Genome sequence of 2 isolates from Red Sea Mangroves.</title>
        <authorList>
            <person name="Sefrji F."/>
            <person name="Michoud G."/>
            <person name="Merlino G."/>
            <person name="Daffonchio D."/>
        </authorList>
    </citation>
    <scope>NUCLEOTIDE SEQUENCE [LARGE SCALE GENOMIC DNA]</scope>
    <source>
        <strain evidence="8 9">R1DC25</strain>
    </source>
</reference>
<dbReference type="GO" id="GO:0003677">
    <property type="term" value="F:DNA binding"/>
    <property type="evidence" value="ECO:0007669"/>
    <property type="project" value="UniProtKB-KW"/>
</dbReference>
<dbReference type="PANTHER" id="PTHR44591:SF14">
    <property type="entry name" value="PROTEIN PILG"/>
    <property type="match status" value="1"/>
</dbReference>
<keyword evidence="5" id="KW-0804">Transcription</keyword>
<keyword evidence="2" id="KW-0902">Two-component regulatory system</keyword>
<sequence>MGSVATGQILIVEDESNIVESLRFILEQAGFEVEIVSDGKAALSRLRRDRFGAVVLDLMLPGMNGFDVLKAMRADAELASLPVLVLTAKGQAQDRKTAEAIGANAFITKPFSNAEVVEQVRALSGA</sequence>
<keyword evidence="1 6" id="KW-0597">Phosphoprotein</keyword>
<keyword evidence="4" id="KW-0238">DNA-binding</keyword>
<dbReference type="InterPro" id="IPR050595">
    <property type="entry name" value="Bact_response_regulator"/>
</dbReference>
<dbReference type="SMART" id="SM00448">
    <property type="entry name" value="REC"/>
    <property type="match status" value="1"/>
</dbReference>
<dbReference type="KEGG" id="kmn:HW532_13795"/>
<protein>
    <submittedName>
        <fullName evidence="8">Response regulator</fullName>
    </submittedName>
</protein>
<evidence type="ECO:0000256" key="5">
    <source>
        <dbReference type="ARBA" id="ARBA00023163"/>
    </source>
</evidence>
<evidence type="ECO:0000256" key="1">
    <source>
        <dbReference type="ARBA" id="ARBA00022553"/>
    </source>
</evidence>
<evidence type="ECO:0000313" key="9">
    <source>
        <dbReference type="Proteomes" id="UP000593594"/>
    </source>
</evidence>
<dbReference type="InterPro" id="IPR001789">
    <property type="entry name" value="Sig_transdc_resp-reg_receiver"/>
</dbReference>
<evidence type="ECO:0000256" key="2">
    <source>
        <dbReference type="ARBA" id="ARBA00023012"/>
    </source>
</evidence>
<feature type="modified residue" description="4-aspartylphosphate" evidence="6">
    <location>
        <position position="57"/>
    </location>
</feature>
<dbReference type="Proteomes" id="UP000593594">
    <property type="component" value="Chromosome"/>
</dbReference>
<dbReference type="Pfam" id="PF00072">
    <property type="entry name" value="Response_reg"/>
    <property type="match status" value="1"/>
</dbReference>
<keyword evidence="3" id="KW-0805">Transcription regulation</keyword>
<dbReference type="SUPFAM" id="SSF52172">
    <property type="entry name" value="CheY-like"/>
    <property type="match status" value="1"/>
</dbReference>